<protein>
    <recommendedName>
        <fullName evidence="10">1,3-beta-glucanosyltransferase</fullName>
        <ecNumber evidence="10">2.4.1.-</ecNumber>
    </recommendedName>
</protein>
<dbReference type="GO" id="GO:0071970">
    <property type="term" value="P:fungal-type cell wall (1-&gt;3)-beta-D-glucan biosynthetic process"/>
    <property type="evidence" value="ECO:0007669"/>
    <property type="project" value="TreeGrafter"/>
</dbReference>
<sequence length="474" mass="50843">MKFGSAVMAALVAASVVFADLNPIVVKGNAFFDSVTGERFYIKGVDYQPPDANGETTDPLMDIDVCSRDIPYIKALGMNTIRVYHVDNAADHSECMQLLQDNGIYLLLDVATADVSIARDYPIYSYNYVLLQHNFATVDAFASYSNVLGFVAANEVVNAVNTTDTATVLKAVIRDMKQYISMQSPRTIPVGYCAADVSENRYQLAHYLNCGDEAERAEFFGLNDYSWCGQSSYTVSGYKEKVANFNNYSIPIFFSEYGCNIVEPREFTEVQAIYSSQMIPVFSGGLVYEYVQEANNYGLVEVTAGQKNVTLLPDYYNLQHQFNITTLPSGNGGYHAKNKPSECPPYVKDLWEANNTLPAMPEEASQYLTDGAGQPLGTDGPSNQWVPDSVLSSVGGTTTRSSTAASASATKRVASTGTASSSIGISATGSTASSAATSTGAAVANIVRQGAGLHSFVAPAVVVAISFALGLVAF</sequence>
<dbReference type="GO" id="GO:0098552">
    <property type="term" value="C:side of membrane"/>
    <property type="evidence" value="ECO:0007669"/>
    <property type="project" value="UniProtKB-KW"/>
</dbReference>
<comment type="similarity">
    <text evidence="3 10">Belongs to the glycosyl hydrolase 72 family.</text>
</comment>
<keyword evidence="9 10" id="KW-0449">Lipoprotein</keyword>
<keyword evidence="12" id="KW-0812">Transmembrane</keyword>
<evidence type="ECO:0000256" key="6">
    <source>
        <dbReference type="ARBA" id="ARBA00022729"/>
    </source>
</evidence>
<evidence type="ECO:0000256" key="7">
    <source>
        <dbReference type="ARBA" id="ARBA00023136"/>
    </source>
</evidence>
<gene>
    <name evidence="13" type="ORF">POJ06DRAFT_242316</name>
</gene>
<evidence type="ECO:0000256" key="11">
    <source>
        <dbReference type="SAM" id="MobiDB-lite"/>
    </source>
</evidence>
<reference evidence="13" key="1">
    <citation type="submission" date="2023-03" db="EMBL/GenBank/DDBJ databases">
        <title>Near-Complete genome sequence of Lipomyces tetrasporous NRRL Y-64009, an oleaginous yeast capable of growing on lignocellulosic hydrolysates.</title>
        <authorList>
            <consortium name="Lawrence Berkeley National Laboratory"/>
            <person name="Jagtap S.S."/>
            <person name="Liu J.-J."/>
            <person name="Walukiewicz H.E."/>
            <person name="Pangilinan J."/>
            <person name="Lipzen A."/>
            <person name="Ahrendt S."/>
            <person name="Koriabine M."/>
            <person name="Cobaugh K."/>
            <person name="Salamov A."/>
            <person name="Yoshinaga Y."/>
            <person name="Ng V."/>
            <person name="Daum C."/>
            <person name="Grigoriev I.V."/>
            <person name="Slininger P.J."/>
            <person name="Dien B.S."/>
            <person name="Jin Y.-S."/>
            <person name="Rao C.V."/>
        </authorList>
    </citation>
    <scope>NUCLEOTIDE SEQUENCE</scope>
    <source>
        <strain evidence="13">NRRL Y-64009</strain>
    </source>
</reference>
<dbReference type="GO" id="GO:0005886">
    <property type="term" value="C:plasma membrane"/>
    <property type="evidence" value="ECO:0007669"/>
    <property type="project" value="UniProtKB-SubCell"/>
</dbReference>
<evidence type="ECO:0000256" key="9">
    <source>
        <dbReference type="ARBA" id="ARBA00023288"/>
    </source>
</evidence>
<feature type="region of interest" description="Disordered" evidence="11">
    <location>
        <begin position="370"/>
        <end position="411"/>
    </location>
</feature>
<proteinExistence type="inferred from homology"/>
<keyword evidence="7 10" id="KW-0472">Membrane</keyword>
<feature type="transmembrane region" description="Helical" evidence="12">
    <location>
        <begin position="453"/>
        <end position="473"/>
    </location>
</feature>
<comment type="function">
    <text evidence="10">Splits internally a 1,3-beta-glucan molecule and transfers the newly generated reducing end (the donor) to the non-reducing end of another 1,3-beta-glucan molecule (the acceptor) forming a 1,3-beta linkage, resulting in the elongation of 1,3-beta-glucan chains in the cell wall.</text>
</comment>
<evidence type="ECO:0000256" key="5">
    <source>
        <dbReference type="ARBA" id="ARBA00022679"/>
    </source>
</evidence>
<keyword evidence="4 10" id="KW-0336">GPI-anchor</keyword>
<evidence type="ECO:0000256" key="4">
    <source>
        <dbReference type="ARBA" id="ARBA00022622"/>
    </source>
</evidence>
<keyword evidence="8" id="KW-0325">Glycoprotein</keyword>
<evidence type="ECO:0000256" key="1">
    <source>
        <dbReference type="ARBA" id="ARBA00004196"/>
    </source>
</evidence>
<dbReference type="PANTHER" id="PTHR31468:SF5">
    <property type="entry name" value="1,3-BETA-GLUCANOSYLTRANSFERASE GAS5"/>
    <property type="match status" value="1"/>
</dbReference>
<dbReference type="InterPro" id="IPR017853">
    <property type="entry name" value="GH"/>
</dbReference>
<dbReference type="AlphaFoldDB" id="A0AAD7QYK5"/>
<dbReference type="SUPFAM" id="SSF51445">
    <property type="entry name" value="(Trans)glycosidases"/>
    <property type="match status" value="1"/>
</dbReference>
<feature type="signal peptide" evidence="10">
    <location>
        <begin position="1"/>
        <end position="19"/>
    </location>
</feature>
<dbReference type="GeneID" id="80881380"/>
<keyword evidence="12" id="KW-1133">Transmembrane helix</keyword>
<evidence type="ECO:0000256" key="3">
    <source>
        <dbReference type="ARBA" id="ARBA00007528"/>
    </source>
</evidence>
<evidence type="ECO:0000256" key="12">
    <source>
        <dbReference type="SAM" id="Phobius"/>
    </source>
</evidence>
<keyword evidence="6 10" id="KW-0732">Signal</keyword>
<dbReference type="GO" id="GO:0042124">
    <property type="term" value="F:1,3-beta-glucanosyltransferase activity"/>
    <property type="evidence" value="ECO:0007669"/>
    <property type="project" value="TreeGrafter"/>
</dbReference>
<evidence type="ECO:0000256" key="8">
    <source>
        <dbReference type="ARBA" id="ARBA00023180"/>
    </source>
</evidence>
<dbReference type="GO" id="GO:0031505">
    <property type="term" value="P:fungal-type cell wall organization"/>
    <property type="evidence" value="ECO:0007669"/>
    <property type="project" value="TreeGrafter"/>
</dbReference>
<dbReference type="RefSeq" id="XP_056047028.1">
    <property type="nucleotide sequence ID" value="XM_056186214.1"/>
</dbReference>
<name>A0AAD7QYK5_9ASCO</name>
<dbReference type="EMBL" id="JARPMG010000001">
    <property type="protein sequence ID" value="KAJ8103578.1"/>
    <property type="molecule type" value="Genomic_DNA"/>
</dbReference>
<organism evidence="13 14">
    <name type="scientific">Lipomyces tetrasporus</name>
    <dbReference type="NCBI Taxonomy" id="54092"/>
    <lineage>
        <taxon>Eukaryota</taxon>
        <taxon>Fungi</taxon>
        <taxon>Dikarya</taxon>
        <taxon>Ascomycota</taxon>
        <taxon>Saccharomycotina</taxon>
        <taxon>Lipomycetes</taxon>
        <taxon>Lipomycetales</taxon>
        <taxon>Lipomycetaceae</taxon>
        <taxon>Lipomyces</taxon>
    </lineage>
</organism>
<dbReference type="Pfam" id="PF03198">
    <property type="entry name" value="Glyco_hydro_72"/>
    <property type="match status" value="1"/>
</dbReference>
<dbReference type="Gene3D" id="3.20.20.80">
    <property type="entry name" value="Glycosidases"/>
    <property type="match status" value="1"/>
</dbReference>
<keyword evidence="5 10" id="KW-0808">Transferase</keyword>
<accession>A0AAD7QYK5</accession>
<dbReference type="PANTHER" id="PTHR31468">
    <property type="entry name" value="1,3-BETA-GLUCANOSYLTRANSFERASE GAS1"/>
    <property type="match status" value="1"/>
</dbReference>
<keyword evidence="14" id="KW-1185">Reference proteome</keyword>
<evidence type="ECO:0000256" key="2">
    <source>
        <dbReference type="ARBA" id="ARBA00004589"/>
    </source>
</evidence>
<evidence type="ECO:0000313" key="13">
    <source>
        <dbReference type="EMBL" id="KAJ8103578.1"/>
    </source>
</evidence>
<comment type="subcellular location">
    <subcellularLocation>
        <location evidence="1">Cell envelope</location>
    </subcellularLocation>
    <subcellularLocation>
        <location evidence="10">Cell membrane</location>
        <topology evidence="10">Lipid-anchor</topology>
        <topology evidence="10">GPI-anchor</topology>
    </subcellularLocation>
    <subcellularLocation>
        <location evidence="2">Membrane</location>
        <topology evidence="2">Lipid-anchor</topology>
        <topology evidence="2">GPI-anchor</topology>
    </subcellularLocation>
</comment>
<feature type="chain" id="PRO_5041780843" description="1,3-beta-glucanosyltransferase" evidence="10">
    <location>
        <begin position="20"/>
        <end position="474"/>
    </location>
</feature>
<comment type="caution">
    <text evidence="13">The sequence shown here is derived from an EMBL/GenBank/DDBJ whole genome shotgun (WGS) entry which is preliminary data.</text>
</comment>
<feature type="compositionally biased region" description="Low complexity" evidence="11">
    <location>
        <begin position="392"/>
        <end position="411"/>
    </location>
</feature>
<dbReference type="InterPro" id="IPR004886">
    <property type="entry name" value="Glucanosyltransferase"/>
</dbReference>
<evidence type="ECO:0000313" key="14">
    <source>
        <dbReference type="Proteomes" id="UP001217417"/>
    </source>
</evidence>
<dbReference type="EC" id="2.4.1.-" evidence="10"/>
<evidence type="ECO:0000256" key="10">
    <source>
        <dbReference type="RuleBase" id="RU361209"/>
    </source>
</evidence>
<dbReference type="Proteomes" id="UP001217417">
    <property type="component" value="Unassembled WGS sequence"/>
</dbReference>